<evidence type="ECO:0000256" key="1">
    <source>
        <dbReference type="SAM" id="Phobius"/>
    </source>
</evidence>
<evidence type="ECO:0000313" key="3">
    <source>
        <dbReference type="Proteomes" id="UP001642540"/>
    </source>
</evidence>
<gene>
    <name evidence="2" type="ORF">ODALV1_LOCUS6766</name>
</gene>
<dbReference type="Proteomes" id="UP001642540">
    <property type="component" value="Unassembled WGS sequence"/>
</dbReference>
<feature type="transmembrane region" description="Helical" evidence="1">
    <location>
        <begin position="153"/>
        <end position="177"/>
    </location>
</feature>
<keyword evidence="1" id="KW-1133">Transmembrane helix</keyword>
<organism evidence="2 3">
    <name type="scientific">Orchesella dallaii</name>
    <dbReference type="NCBI Taxonomy" id="48710"/>
    <lineage>
        <taxon>Eukaryota</taxon>
        <taxon>Metazoa</taxon>
        <taxon>Ecdysozoa</taxon>
        <taxon>Arthropoda</taxon>
        <taxon>Hexapoda</taxon>
        <taxon>Collembola</taxon>
        <taxon>Entomobryomorpha</taxon>
        <taxon>Entomobryoidea</taxon>
        <taxon>Orchesellidae</taxon>
        <taxon>Orchesellinae</taxon>
        <taxon>Orchesella</taxon>
    </lineage>
</organism>
<feature type="transmembrane region" description="Helical" evidence="1">
    <location>
        <begin position="283"/>
        <end position="306"/>
    </location>
</feature>
<evidence type="ECO:0000313" key="2">
    <source>
        <dbReference type="EMBL" id="CAL8087509.1"/>
    </source>
</evidence>
<dbReference type="EMBL" id="CAXLJM020000021">
    <property type="protein sequence ID" value="CAL8087509.1"/>
    <property type="molecule type" value="Genomic_DNA"/>
</dbReference>
<evidence type="ECO:0008006" key="4">
    <source>
        <dbReference type="Google" id="ProtNLM"/>
    </source>
</evidence>
<sequence>MISEKAVKVFRLRVQLMEFSVGTLFAWDNSTGQLIRANNYLIFNIIAGIYFGAWWLAGLAIQLYLIITSESDDEGGKSKLDLKEFGCNAILIGEILLCSCVMFLFMVSLRHLDDFIYLMNQLLAYNNAVLEMIKSKNIELDGPHRQKMKQLEILMYAIFFVSTVTPFGLAATVFHPMEPTHRLVQDWFEVDIKPEGIFIIVYIVGCASMMSCASIVAALSINIVFYYVIATTCLEDLTPEAADERIGAKRYNMVTQFYGVMEDNEIGTAYRAQQLFNVLMNNFYSSVLVSFHHVALLAVFSIMLYFDIKFQEMIWDGGLIAEMIVLSIVVTPLWLMKIQSSICGKLVDISDTFQDRGRKLLQRKVFLARFADSCSTFYIQVAYPFYAVQKETFADFCSQAVDYTITLLLW</sequence>
<name>A0ABP1Q335_9HEXA</name>
<feature type="transmembrane region" description="Helical" evidence="1">
    <location>
        <begin position="318"/>
        <end position="336"/>
    </location>
</feature>
<feature type="transmembrane region" description="Helical" evidence="1">
    <location>
        <begin position="197"/>
        <end position="229"/>
    </location>
</feature>
<keyword evidence="1" id="KW-0812">Transmembrane</keyword>
<feature type="transmembrane region" description="Helical" evidence="1">
    <location>
        <begin position="40"/>
        <end position="67"/>
    </location>
</feature>
<keyword evidence="3" id="KW-1185">Reference proteome</keyword>
<feature type="transmembrane region" description="Helical" evidence="1">
    <location>
        <begin position="88"/>
        <end position="109"/>
    </location>
</feature>
<reference evidence="2 3" key="1">
    <citation type="submission" date="2024-08" db="EMBL/GenBank/DDBJ databases">
        <authorList>
            <person name="Cucini C."/>
            <person name="Frati F."/>
        </authorList>
    </citation>
    <scope>NUCLEOTIDE SEQUENCE [LARGE SCALE GENOMIC DNA]</scope>
</reference>
<accession>A0ABP1Q335</accession>
<proteinExistence type="predicted"/>
<protein>
    <recommendedName>
        <fullName evidence="4">Odorant receptor</fullName>
    </recommendedName>
</protein>
<keyword evidence="1" id="KW-0472">Membrane</keyword>
<comment type="caution">
    <text evidence="2">The sequence shown here is derived from an EMBL/GenBank/DDBJ whole genome shotgun (WGS) entry which is preliminary data.</text>
</comment>